<dbReference type="InterPro" id="IPR007249">
    <property type="entry name" value="DOP1_N"/>
</dbReference>
<dbReference type="Pfam" id="PF04118">
    <property type="entry name" value="Dopey_N"/>
    <property type="match status" value="1"/>
</dbReference>
<dbReference type="InterPro" id="IPR040314">
    <property type="entry name" value="DOP1"/>
</dbReference>
<organism evidence="11 12">
    <name type="scientific">Maudiozyma saulgeensis</name>
    <dbReference type="NCBI Taxonomy" id="1789683"/>
    <lineage>
        <taxon>Eukaryota</taxon>
        <taxon>Fungi</taxon>
        <taxon>Dikarya</taxon>
        <taxon>Ascomycota</taxon>
        <taxon>Saccharomycotina</taxon>
        <taxon>Saccharomycetes</taxon>
        <taxon>Saccharomycetales</taxon>
        <taxon>Saccharomycetaceae</taxon>
        <taxon>Maudiozyma</taxon>
    </lineage>
</organism>
<keyword evidence="12" id="KW-1185">Reference proteome</keyword>
<evidence type="ECO:0000256" key="2">
    <source>
        <dbReference type="ARBA" id="ARBA00022448"/>
    </source>
</evidence>
<comment type="similarity">
    <text evidence="6">Belongs to the DOP1 family.</text>
</comment>
<gene>
    <name evidence="11" type="ORF">KASA_0L01144G</name>
</gene>
<evidence type="ECO:0000259" key="9">
    <source>
        <dbReference type="Pfam" id="PF24597"/>
    </source>
</evidence>
<dbReference type="Proteomes" id="UP000196158">
    <property type="component" value="Unassembled WGS sequence"/>
</dbReference>
<dbReference type="OrthoDB" id="297643at2759"/>
<name>A0A1X7R608_9SACH</name>
<dbReference type="GO" id="GO:0015031">
    <property type="term" value="P:protein transport"/>
    <property type="evidence" value="ECO:0007669"/>
    <property type="project" value="UniProtKB-KW"/>
</dbReference>
<evidence type="ECO:0000256" key="3">
    <source>
        <dbReference type="ARBA" id="ARBA00022927"/>
    </source>
</evidence>
<dbReference type="GO" id="GO:0005802">
    <property type="term" value="C:trans-Golgi network"/>
    <property type="evidence" value="ECO:0007669"/>
    <property type="project" value="TreeGrafter"/>
</dbReference>
<evidence type="ECO:0000256" key="4">
    <source>
        <dbReference type="ARBA" id="ARBA00023034"/>
    </source>
</evidence>
<evidence type="ECO:0000256" key="5">
    <source>
        <dbReference type="ARBA" id="ARBA00023136"/>
    </source>
</evidence>
<dbReference type="GO" id="GO:0000139">
    <property type="term" value="C:Golgi membrane"/>
    <property type="evidence" value="ECO:0007669"/>
    <property type="project" value="UniProtKB-SubCell"/>
</dbReference>
<evidence type="ECO:0000259" key="10">
    <source>
        <dbReference type="Pfam" id="PF24598"/>
    </source>
</evidence>
<reference evidence="11 12" key="1">
    <citation type="submission" date="2017-04" db="EMBL/GenBank/DDBJ databases">
        <authorList>
            <person name="Afonso C.L."/>
            <person name="Miller P.J."/>
            <person name="Scott M.A."/>
            <person name="Spackman E."/>
            <person name="Goraichik I."/>
            <person name="Dimitrov K.M."/>
            <person name="Suarez D.L."/>
            <person name="Swayne D.E."/>
        </authorList>
    </citation>
    <scope>NUCLEOTIDE SEQUENCE [LARGE SCALE GENOMIC DNA]</scope>
</reference>
<protein>
    <submittedName>
        <fullName evidence="11">Similar to Saccharomyces cerevisiae YDR141C DOP1 Golgi-localized, leucine-zipper domain containing protein</fullName>
    </submittedName>
</protein>
<evidence type="ECO:0000256" key="1">
    <source>
        <dbReference type="ARBA" id="ARBA00004395"/>
    </source>
</evidence>
<dbReference type="InterPro" id="IPR056458">
    <property type="entry name" value="TPR_DOP1_M"/>
</dbReference>
<keyword evidence="2" id="KW-0813">Transport</keyword>
<dbReference type="Pfam" id="PF24598">
    <property type="entry name" value="DOP1_C"/>
    <property type="match status" value="1"/>
</dbReference>
<accession>A0A1X7R608</accession>
<feature type="domain" description="DOP1 N-terminal" evidence="8">
    <location>
        <begin position="18"/>
        <end position="358"/>
    </location>
</feature>
<dbReference type="PANTHER" id="PTHR14042">
    <property type="entry name" value="DOPEY-RELATED"/>
    <property type="match status" value="1"/>
</dbReference>
<keyword evidence="4" id="KW-0333">Golgi apparatus</keyword>
<sequence>MSLQLKPLTIDSTDKNLDSKQKKFQSSISRALERFDTVTEWADYIASLGGLLKALQSWKPQFQNVKYYVPTPYQVSRRLTSSLSPNLPAGVHQKTLEVYTYIFENIGIDMLATESNIWIPGILPLMSFASMSVKSYLIDLYDTYLVQLPAPTLRMLAKPLIASLLPGIDDESSEFLPLTLKLIETLKENMADDSLFWQTCFLVITTNRDRRLGGLVWLMKKFPSVNAVPHLIKNKKNEEDSPSHNGSGNTSIDRAIEKKKLKEQILQTLLPAAKDLVTPEPGLLIRCFYRCLDYDNDILIKRNILDLLLQRMHLNSPVLTDLISNEDRKLLIFKCCTTTLNKDMSLNRRIWNWLLGSTSTSPGNDSSSSMDGELQSTQKTNTNEYFIKYGLEPLLASLKDHIDTKEDLIISFRICITFLDKWEIGSLIVPEMFILLLLAAQKFADDENVIRTAASFFDAVETNIIWGKIFQFTKEEKNFEFLKFVLSNFNIANDEEIIIRHLPLMMLSLLSFVNVKTILSDLQIKQVFEILNQLLEFTPERAFLPVTHSSIEFSESSTSKETISKIEQFYGDVLKPDQSDSDGSVTDLDLPFSAEDITYLCVRNLYSILLNSLKTNEHINEIAEFFVKLFEVIPEQTEESDNNKLQTQNEELTRTLPEVIMSISPNDDTNQILGIVSLYSKYLGNRINTLESIKLLNQIIHSLWGYMIISFKQQIAIKCLKSFERTIPRKYVASALASAFVQETDFTKKLNVVDLLWDQLDAHNELLDKPLELILDELFDRQNPNYLSVSKWVVSLLNTGSSNQLYQMLTSEILKFNFINKESLDEFDDLEMFTYRIRILTAVLNIRDCSIVENFGTEMTSISSIEAWKNDDISTYKNLMVVISLRFLKLQNNTDTKSIRSILILLDLLLDGTESNFKEIVVLSLQMSSIYISVGGTDSELIAVSLLDIVSKVLQLSHDNGIKLDIFDDNSTHLKYIDFLVTSLSSMNTPLIISSYVKILTESMVYFGESIFHVLLPLTASIIQCLARLFTVEKEKGGYYKPIALLFEGLENLLGIAHGYLYSEDKNGLSSGGANQKSDFLQSVVSNVFYTENAEDTVKSQGERNVVLQSFKQITVCCTEVWFWAHDLSIDKELSKKYHSSYKFKFKTKKLLEKMFFLEPLETLENLIALKEKDVITLIHVLDGNKPSLTIPYLLYSVILRYDIHTTIKFSFNAGKYSTFRVTKTEPTLLNKLDSDTIMDFIIRYTISLENSAIEEFYDDFIIFFKEVSTNYTLFKKIYLEIISFVGTVATKLSLSQVSDQKRYRKELSDLFMRYIPNVLVDTTPSDKELEKRIFTAMSSLVTNTESVVNDSIGGDKFNTVISTIVSQYLSPKFKSKDTLADENVLSLALKVTEVGSKVKNWKLLMGETFVDDKKFLSFGESNTWRDIIYQWSMYPENKTKLLSELLLVTGSKKTGMTPSLIPFNSWSNSETNTRNQNLKRISYLLLISPKDTYLVDFQSLFSCVYQYLVSDENQLKSSSWVLLRSLFLTFNTPHFNEYWSKIAYCLQVNLQRFYECLQIQKDIDPNEILQICKTLDLLLLLGFEGFSATNEWIFIIDTINCIHRSAPFVALVDEIAEFKDFENSRTEDLELSTSGPLRIPLLMKIHKIHHYTQLRNFFHQLSYEHYENIYAMKDINVESCKEDIFCDIFD</sequence>
<feature type="domain" description="DOP1-like C-terminal" evidence="10">
    <location>
        <begin position="1241"/>
        <end position="1672"/>
    </location>
</feature>
<evidence type="ECO:0000256" key="7">
    <source>
        <dbReference type="SAM" id="MobiDB-lite"/>
    </source>
</evidence>
<proteinExistence type="inferred from homology"/>
<feature type="compositionally biased region" description="Polar residues" evidence="7">
    <location>
        <begin position="243"/>
        <end position="252"/>
    </location>
</feature>
<dbReference type="Pfam" id="PF24597">
    <property type="entry name" value="TPR_DOP1_M"/>
    <property type="match status" value="1"/>
</dbReference>
<keyword evidence="5" id="KW-0472">Membrane</keyword>
<feature type="domain" description="DOP1-like middle TPR" evidence="9">
    <location>
        <begin position="385"/>
        <end position="570"/>
    </location>
</feature>
<evidence type="ECO:0000313" key="12">
    <source>
        <dbReference type="Proteomes" id="UP000196158"/>
    </source>
</evidence>
<dbReference type="EMBL" id="FXLY01000007">
    <property type="protein sequence ID" value="SMN21092.1"/>
    <property type="molecule type" value="Genomic_DNA"/>
</dbReference>
<keyword evidence="3" id="KW-0653">Protein transport</keyword>
<dbReference type="GO" id="GO:0006895">
    <property type="term" value="P:Golgi to endosome transport"/>
    <property type="evidence" value="ECO:0007669"/>
    <property type="project" value="InterPro"/>
</dbReference>
<comment type="subcellular location">
    <subcellularLocation>
        <location evidence="1">Golgi apparatus membrane</location>
        <topology evidence="1">Peripheral membrane protein</topology>
    </subcellularLocation>
</comment>
<evidence type="ECO:0000256" key="6">
    <source>
        <dbReference type="ARBA" id="ARBA00046326"/>
    </source>
</evidence>
<dbReference type="GO" id="GO:0005829">
    <property type="term" value="C:cytosol"/>
    <property type="evidence" value="ECO:0007669"/>
    <property type="project" value="GOC"/>
</dbReference>
<evidence type="ECO:0000259" key="8">
    <source>
        <dbReference type="Pfam" id="PF04118"/>
    </source>
</evidence>
<dbReference type="GO" id="GO:0005768">
    <property type="term" value="C:endosome"/>
    <property type="evidence" value="ECO:0007669"/>
    <property type="project" value="TreeGrafter"/>
</dbReference>
<feature type="region of interest" description="Disordered" evidence="7">
    <location>
        <begin position="233"/>
        <end position="252"/>
    </location>
</feature>
<dbReference type="STRING" id="1789683.A0A1X7R608"/>
<dbReference type="InterPro" id="IPR056457">
    <property type="entry name" value="DOP1_C"/>
</dbReference>
<dbReference type="PANTHER" id="PTHR14042:SF24">
    <property type="entry name" value="PROTEIN DOPEY-1 HOMOLOG"/>
    <property type="match status" value="1"/>
</dbReference>
<evidence type="ECO:0000313" key="11">
    <source>
        <dbReference type="EMBL" id="SMN21092.1"/>
    </source>
</evidence>